<protein>
    <recommendedName>
        <fullName evidence="3">Cytochrome P450</fullName>
    </recommendedName>
</protein>
<dbReference type="Pfam" id="PF00067">
    <property type="entry name" value="p450"/>
    <property type="match status" value="1"/>
</dbReference>
<dbReference type="InterPro" id="IPR036396">
    <property type="entry name" value="Cyt_P450_sf"/>
</dbReference>
<dbReference type="PANTHER" id="PTHR47951:SF7">
    <property type="entry name" value="FLAVONOID 3',5'-HYDROXYLASE-LIKE ISOFORM X1"/>
    <property type="match status" value="1"/>
</dbReference>
<dbReference type="Gene3D" id="1.10.630.10">
    <property type="entry name" value="Cytochrome P450"/>
    <property type="match status" value="2"/>
</dbReference>
<keyword evidence="2" id="KW-1185">Reference proteome</keyword>
<dbReference type="Proteomes" id="UP001152561">
    <property type="component" value="Unassembled WGS sequence"/>
</dbReference>
<dbReference type="SUPFAM" id="SSF48264">
    <property type="entry name" value="Cytochrome P450"/>
    <property type="match status" value="2"/>
</dbReference>
<proteinExistence type="predicted"/>
<comment type="caution">
    <text evidence="1">The sequence shown here is derived from an EMBL/GenBank/DDBJ whole genome shotgun (WGS) entry which is preliminary data.</text>
</comment>
<accession>A0A9Q1RH37</accession>
<evidence type="ECO:0000313" key="2">
    <source>
        <dbReference type="Proteomes" id="UP001152561"/>
    </source>
</evidence>
<dbReference type="GO" id="GO:0005506">
    <property type="term" value="F:iron ion binding"/>
    <property type="evidence" value="ECO:0007669"/>
    <property type="project" value="InterPro"/>
</dbReference>
<gene>
    <name evidence="1" type="ORF">K7X08_013148</name>
</gene>
<evidence type="ECO:0000313" key="1">
    <source>
        <dbReference type="EMBL" id="KAJ8555652.1"/>
    </source>
</evidence>
<dbReference type="GO" id="GO:0020037">
    <property type="term" value="F:heme binding"/>
    <property type="evidence" value="ECO:0007669"/>
    <property type="project" value="InterPro"/>
</dbReference>
<dbReference type="AlphaFoldDB" id="A0A9Q1RH37"/>
<organism evidence="1 2">
    <name type="scientific">Anisodus acutangulus</name>
    <dbReference type="NCBI Taxonomy" id="402998"/>
    <lineage>
        <taxon>Eukaryota</taxon>
        <taxon>Viridiplantae</taxon>
        <taxon>Streptophyta</taxon>
        <taxon>Embryophyta</taxon>
        <taxon>Tracheophyta</taxon>
        <taxon>Spermatophyta</taxon>
        <taxon>Magnoliopsida</taxon>
        <taxon>eudicotyledons</taxon>
        <taxon>Gunneridae</taxon>
        <taxon>Pentapetalae</taxon>
        <taxon>asterids</taxon>
        <taxon>lamiids</taxon>
        <taxon>Solanales</taxon>
        <taxon>Solanaceae</taxon>
        <taxon>Solanoideae</taxon>
        <taxon>Hyoscyameae</taxon>
        <taxon>Anisodus</taxon>
    </lineage>
</organism>
<dbReference type="GO" id="GO:0004497">
    <property type="term" value="F:monooxygenase activity"/>
    <property type="evidence" value="ECO:0007669"/>
    <property type="project" value="InterPro"/>
</dbReference>
<evidence type="ECO:0008006" key="3">
    <source>
        <dbReference type="Google" id="ProtNLM"/>
    </source>
</evidence>
<dbReference type="InterPro" id="IPR001128">
    <property type="entry name" value="Cyt_P450"/>
</dbReference>
<dbReference type="EMBL" id="JAJAGQ010000008">
    <property type="protein sequence ID" value="KAJ8555652.1"/>
    <property type="molecule type" value="Genomic_DNA"/>
</dbReference>
<sequence>MRKLFVRGMLSNRNLEVCYSLRKHEVRKTIRNVHTKIGNPIDIGELAFATEMNVIMSMIFGSNFVEEKCRKDGTEFRELVIKFLQVMGKPNISDFFSMLARFDLQGIQKEMAALLKSFESILEPAINEHMKMLMDKSEEIQGNGKKDFMHILLELMEQKNIGKSADLVQIKAILVDIVIGGTDTTITTVEWETRDQKGNHNNFVDEMEKHGKIGAKFRELVTKIPQVIGEPNISDFSPMLATFNLQGIKKHMEALLKLFESKLEPVVNERMKMISKGEIQGDGKKDFMQILLELMEQNDTGISVD</sequence>
<dbReference type="OrthoDB" id="2789670at2759"/>
<dbReference type="PANTHER" id="PTHR47951">
    <property type="entry name" value="OS08G0547900 PROTEIN"/>
    <property type="match status" value="1"/>
</dbReference>
<reference evidence="2" key="1">
    <citation type="journal article" date="2023" name="Proc. Natl. Acad. Sci. U.S.A.">
        <title>Genomic and structural basis for evolution of tropane alkaloid biosynthesis.</title>
        <authorList>
            <person name="Wanga Y.-J."/>
            <person name="Taina T."/>
            <person name="Yua J.-Y."/>
            <person name="Lia J."/>
            <person name="Xua B."/>
            <person name="Chenc J."/>
            <person name="D'Auriad J.C."/>
            <person name="Huanga J.-P."/>
            <person name="Huanga S.-X."/>
        </authorList>
    </citation>
    <scope>NUCLEOTIDE SEQUENCE [LARGE SCALE GENOMIC DNA]</scope>
    <source>
        <strain evidence="2">cv. KIB-2019</strain>
    </source>
</reference>
<dbReference type="GO" id="GO:0016705">
    <property type="term" value="F:oxidoreductase activity, acting on paired donors, with incorporation or reduction of molecular oxygen"/>
    <property type="evidence" value="ECO:0007669"/>
    <property type="project" value="InterPro"/>
</dbReference>
<name>A0A9Q1RH37_9SOLA</name>